<comment type="caution">
    <text evidence="2">The sequence shown here is derived from an EMBL/GenBank/DDBJ whole genome shotgun (WGS) entry which is preliminary data.</text>
</comment>
<dbReference type="EMBL" id="JAULSU010000006">
    <property type="protein sequence ID" value="KAK0613982.1"/>
    <property type="molecule type" value="Genomic_DNA"/>
</dbReference>
<dbReference type="Pfam" id="PF06985">
    <property type="entry name" value="HET"/>
    <property type="match status" value="1"/>
</dbReference>
<feature type="domain" description="Heterokaryon incompatibility" evidence="1">
    <location>
        <begin position="12"/>
        <end position="168"/>
    </location>
</feature>
<evidence type="ECO:0000313" key="2">
    <source>
        <dbReference type="EMBL" id="KAK0613982.1"/>
    </source>
</evidence>
<dbReference type="PANTHER" id="PTHR24148:SF64">
    <property type="entry name" value="HETEROKARYON INCOMPATIBILITY DOMAIN-CONTAINING PROTEIN"/>
    <property type="match status" value="1"/>
</dbReference>
<protein>
    <submittedName>
        <fullName evidence="2">Heterokaryon incompatibility</fullName>
    </submittedName>
</protein>
<name>A0AA39WEM2_9PEZI</name>
<sequence>MEEVQLDFAPQFTALSYAWDSHEGMGQILCDGALLTVTKNCVAALNSIRDGQHSSKSLLWVDAICINQASTREKQQQIAIMGNVYRKAASVRVWLGEEDEASRLVCKYFARISGINSEPRTTWFRSRAREEKPREIGFNSARQWPQLSKSLTDFFSRSWFTRAWPIQEVTLPQPGRVPTLSH</sequence>
<dbReference type="InterPro" id="IPR010730">
    <property type="entry name" value="HET"/>
</dbReference>
<evidence type="ECO:0000259" key="1">
    <source>
        <dbReference type="Pfam" id="PF06985"/>
    </source>
</evidence>
<evidence type="ECO:0000313" key="3">
    <source>
        <dbReference type="Proteomes" id="UP001175000"/>
    </source>
</evidence>
<proteinExistence type="predicted"/>
<reference evidence="2" key="1">
    <citation type="submission" date="2023-06" db="EMBL/GenBank/DDBJ databases">
        <title>Genome-scale phylogeny and comparative genomics of the fungal order Sordariales.</title>
        <authorList>
            <consortium name="Lawrence Berkeley National Laboratory"/>
            <person name="Hensen N."/>
            <person name="Bonometti L."/>
            <person name="Westerberg I."/>
            <person name="Brannstrom I.O."/>
            <person name="Guillou S."/>
            <person name="Cros-Aarteil S."/>
            <person name="Calhoun S."/>
            <person name="Haridas S."/>
            <person name="Kuo A."/>
            <person name="Mondo S."/>
            <person name="Pangilinan J."/>
            <person name="Riley R."/>
            <person name="Labutti K."/>
            <person name="Andreopoulos B."/>
            <person name="Lipzen A."/>
            <person name="Chen C."/>
            <person name="Yanf M."/>
            <person name="Daum C."/>
            <person name="Ng V."/>
            <person name="Clum A."/>
            <person name="Steindorff A."/>
            <person name="Ohm R."/>
            <person name="Martin F."/>
            <person name="Silar P."/>
            <person name="Natvig D."/>
            <person name="Lalanne C."/>
            <person name="Gautier V."/>
            <person name="Ament-Velasquez S.L."/>
            <person name="Kruys A."/>
            <person name="Hutchinson M.I."/>
            <person name="Powell A.J."/>
            <person name="Barry K."/>
            <person name="Miller A.N."/>
            <person name="Grigoriev I.V."/>
            <person name="Debuchy R."/>
            <person name="Gladieux P."/>
            <person name="Thoren M.H."/>
            <person name="Johannesson H."/>
        </authorList>
    </citation>
    <scope>NUCLEOTIDE SEQUENCE</scope>
    <source>
        <strain evidence="2">CBS 606.72</strain>
    </source>
</reference>
<keyword evidence="3" id="KW-1185">Reference proteome</keyword>
<dbReference type="AlphaFoldDB" id="A0AA39WEM2"/>
<accession>A0AA39WEM2</accession>
<dbReference type="InterPro" id="IPR052895">
    <property type="entry name" value="HetReg/Transcr_Mod"/>
</dbReference>
<dbReference type="PANTHER" id="PTHR24148">
    <property type="entry name" value="ANKYRIN REPEAT DOMAIN-CONTAINING PROTEIN 39 HOMOLOG-RELATED"/>
    <property type="match status" value="1"/>
</dbReference>
<dbReference type="Proteomes" id="UP001175000">
    <property type="component" value="Unassembled WGS sequence"/>
</dbReference>
<gene>
    <name evidence="2" type="ORF">B0T14DRAFT_547833</name>
</gene>
<organism evidence="2 3">
    <name type="scientific">Immersiella caudata</name>
    <dbReference type="NCBI Taxonomy" id="314043"/>
    <lineage>
        <taxon>Eukaryota</taxon>
        <taxon>Fungi</taxon>
        <taxon>Dikarya</taxon>
        <taxon>Ascomycota</taxon>
        <taxon>Pezizomycotina</taxon>
        <taxon>Sordariomycetes</taxon>
        <taxon>Sordariomycetidae</taxon>
        <taxon>Sordariales</taxon>
        <taxon>Lasiosphaeriaceae</taxon>
        <taxon>Immersiella</taxon>
    </lineage>
</organism>